<dbReference type="SUPFAM" id="SSF53850">
    <property type="entry name" value="Periplasmic binding protein-like II"/>
    <property type="match status" value="1"/>
</dbReference>
<sequence>MQLRTLQYTVMLFGLIITPLSQAQQVIKFGVDPSYPPFEQKQPDGSLSGFDIDLGNALCAELSVKCIWVEQNFDGMVPALKAKKFDAILSAFSATEARRQQVDFSHKIYTAPSSLVARKNAGLLPTAASLKGKSVGVVQGSLQESFAKSEWGSQGVEILSYQTQDQVFSDLINGRLEAAFQASVQADIGLLQKPQGQGFAFAGDPITDKRIIGDGVAIGVRKNEPDLREQLNTAIAGIRQSGQYDRIAKQYFNFDIYGE</sequence>
<dbReference type="PANTHER" id="PTHR35936">
    <property type="entry name" value="MEMBRANE-BOUND LYTIC MUREIN TRANSGLYCOSYLASE F"/>
    <property type="match status" value="1"/>
</dbReference>
<dbReference type="CDD" id="cd13703">
    <property type="entry name" value="PBP2_HisJ_LAO"/>
    <property type="match status" value="1"/>
</dbReference>
<evidence type="ECO:0000313" key="6">
    <source>
        <dbReference type="EMBL" id="ALI04742.1"/>
    </source>
</evidence>
<dbReference type="Gene3D" id="3.40.190.10">
    <property type="entry name" value="Periplasmic binding protein-like II"/>
    <property type="match status" value="2"/>
</dbReference>
<evidence type="ECO:0000256" key="4">
    <source>
        <dbReference type="RuleBase" id="RU003744"/>
    </source>
</evidence>
<dbReference type="Proteomes" id="UP000066487">
    <property type="component" value="Chromosome"/>
</dbReference>
<organism evidence="6 7">
    <name type="scientific">Pseudomonas fluorescens</name>
    <dbReference type="NCBI Taxonomy" id="294"/>
    <lineage>
        <taxon>Bacteria</taxon>
        <taxon>Pseudomonadati</taxon>
        <taxon>Pseudomonadota</taxon>
        <taxon>Gammaproteobacteria</taxon>
        <taxon>Pseudomonadales</taxon>
        <taxon>Pseudomonadaceae</taxon>
        <taxon>Pseudomonas</taxon>
    </lineage>
</organism>
<reference evidence="6 7" key="2">
    <citation type="journal article" date="2018" name="Nature">
        <title>Mutant phenotypes for thousands of bacterial genes of unknown function.</title>
        <authorList>
            <person name="Price M.N."/>
            <person name="Wetmore K.M."/>
            <person name="Waters R.J."/>
            <person name="Callaghan M."/>
            <person name="Ray J."/>
            <person name="Liu H."/>
            <person name="Kuehl J.V."/>
            <person name="Melnyk R.A."/>
            <person name="Lamson J.S."/>
            <person name="Suh Y."/>
            <person name="Carlson H.K."/>
            <person name="Esquivel Z."/>
            <person name="Sadeeshkumar H."/>
            <person name="Chakraborty R."/>
            <person name="Zane G.M."/>
            <person name="Rubin B.E."/>
            <person name="Wall J.D."/>
            <person name="Visel A."/>
            <person name="Bristow J."/>
            <person name="Blow M.J."/>
            <person name="Arkin A.P."/>
            <person name="Deutschbauer A.M."/>
        </authorList>
    </citation>
    <scope>NUCLEOTIDE SEQUENCE [LARGE SCALE GENOMIC DNA]</scope>
    <source>
        <strain evidence="6 7">FW300-N2E3</strain>
    </source>
</reference>
<feature type="domain" description="Solute-binding protein family 3/N-terminal" evidence="5">
    <location>
        <begin position="26"/>
        <end position="255"/>
    </location>
</feature>
<proteinExistence type="inferred from homology"/>
<evidence type="ECO:0000313" key="7">
    <source>
        <dbReference type="Proteomes" id="UP000066487"/>
    </source>
</evidence>
<dbReference type="PROSITE" id="PS01039">
    <property type="entry name" value="SBP_BACTERIAL_3"/>
    <property type="match status" value="1"/>
</dbReference>
<comment type="subcellular location">
    <subcellularLocation>
        <location evidence="1">Cell envelope</location>
    </subcellularLocation>
</comment>
<dbReference type="GO" id="GO:0030313">
    <property type="term" value="C:cell envelope"/>
    <property type="evidence" value="ECO:0007669"/>
    <property type="project" value="UniProtKB-SubCell"/>
</dbReference>
<reference evidence="7" key="1">
    <citation type="submission" date="2015-09" db="EMBL/GenBank/DDBJ databases">
        <title>Whole genome sequence of Pseudomonas fluorescens FW300-N2E3.</title>
        <authorList>
            <person name="Ray J."/>
            <person name="Melnyk R."/>
            <person name="Deutschbauer A."/>
        </authorList>
    </citation>
    <scope>NUCLEOTIDE SEQUENCE [LARGE SCALE GENOMIC DNA]</scope>
    <source>
        <strain evidence="7">FW300-N2E3</strain>
    </source>
</reference>
<evidence type="ECO:0000256" key="3">
    <source>
        <dbReference type="ARBA" id="ARBA00022729"/>
    </source>
</evidence>
<evidence type="ECO:0000259" key="5">
    <source>
        <dbReference type="SMART" id="SM00062"/>
    </source>
</evidence>
<evidence type="ECO:0000256" key="1">
    <source>
        <dbReference type="ARBA" id="ARBA00004196"/>
    </source>
</evidence>
<comment type="similarity">
    <text evidence="2 4">Belongs to the bacterial solute-binding protein 3 family.</text>
</comment>
<gene>
    <name evidence="6" type="ORF">AO353_28165</name>
</gene>
<dbReference type="InterPro" id="IPR018313">
    <property type="entry name" value="SBP_3_CS"/>
</dbReference>
<keyword evidence="3" id="KW-0732">Signal</keyword>
<accession>A0A0N9WMX6</accession>
<dbReference type="RefSeq" id="WP_054597926.1">
    <property type="nucleotide sequence ID" value="NZ_CP012830.1"/>
</dbReference>
<dbReference type="OrthoDB" id="9768183at2"/>
<dbReference type="InterPro" id="IPR001638">
    <property type="entry name" value="Solute-binding_3/MltF_N"/>
</dbReference>
<protein>
    <submittedName>
        <fullName evidence="6">ABC transporter substrate-binding protein</fullName>
    </submittedName>
</protein>
<dbReference type="EMBL" id="CP012830">
    <property type="protein sequence ID" value="ALI04742.1"/>
    <property type="molecule type" value="Genomic_DNA"/>
</dbReference>
<dbReference type="AlphaFoldDB" id="A0A0N9WMX6"/>
<evidence type="ECO:0000256" key="2">
    <source>
        <dbReference type="ARBA" id="ARBA00010333"/>
    </source>
</evidence>
<dbReference type="Pfam" id="PF00497">
    <property type="entry name" value="SBP_bac_3"/>
    <property type="match status" value="1"/>
</dbReference>
<dbReference type="PANTHER" id="PTHR35936:SF13">
    <property type="entry name" value="HISTIDINE-BINDING PERIPLASMIC PROTEIN"/>
    <property type="match status" value="1"/>
</dbReference>
<dbReference type="SMART" id="SM00062">
    <property type="entry name" value="PBPb"/>
    <property type="match status" value="1"/>
</dbReference>
<name>A0A0N9WMX6_PSEFL</name>